<gene>
    <name evidence="7" type="primary">SLC17A5_8</name>
    <name evidence="7" type="ORF">TNCT_731221</name>
</gene>
<organism evidence="7 8">
    <name type="scientific">Trichonephila clavata</name>
    <name type="common">Joro spider</name>
    <name type="synonym">Nephila clavata</name>
    <dbReference type="NCBI Taxonomy" id="2740835"/>
    <lineage>
        <taxon>Eukaryota</taxon>
        <taxon>Metazoa</taxon>
        <taxon>Ecdysozoa</taxon>
        <taxon>Arthropoda</taxon>
        <taxon>Chelicerata</taxon>
        <taxon>Arachnida</taxon>
        <taxon>Araneae</taxon>
        <taxon>Araneomorphae</taxon>
        <taxon>Entelegynae</taxon>
        <taxon>Araneoidea</taxon>
        <taxon>Nephilidae</taxon>
        <taxon>Trichonephila</taxon>
    </lineage>
</organism>
<accession>A0A8X6K9R7</accession>
<feature type="compositionally biased region" description="Acidic residues" evidence="5">
    <location>
        <begin position="91"/>
        <end position="102"/>
    </location>
</feature>
<evidence type="ECO:0000256" key="1">
    <source>
        <dbReference type="ARBA" id="ARBA00004141"/>
    </source>
</evidence>
<evidence type="ECO:0000256" key="2">
    <source>
        <dbReference type="ARBA" id="ARBA00022692"/>
    </source>
</evidence>
<comment type="caution">
    <text evidence="7">The sequence shown here is derived from an EMBL/GenBank/DDBJ whole genome shotgun (WGS) entry which is preliminary data.</text>
</comment>
<proteinExistence type="predicted"/>
<dbReference type="GO" id="GO:0006820">
    <property type="term" value="P:monoatomic anion transport"/>
    <property type="evidence" value="ECO:0007669"/>
    <property type="project" value="TreeGrafter"/>
</dbReference>
<evidence type="ECO:0000313" key="8">
    <source>
        <dbReference type="Proteomes" id="UP000887116"/>
    </source>
</evidence>
<keyword evidence="8" id="KW-1185">Reference proteome</keyword>
<dbReference type="EMBL" id="BMAO01030055">
    <property type="protein sequence ID" value="GFQ65388.1"/>
    <property type="molecule type" value="Genomic_DNA"/>
</dbReference>
<dbReference type="PANTHER" id="PTHR11662">
    <property type="entry name" value="SOLUTE CARRIER FAMILY 17"/>
    <property type="match status" value="1"/>
</dbReference>
<keyword evidence="2 6" id="KW-0812">Transmembrane</keyword>
<dbReference type="Gene3D" id="1.20.1250.20">
    <property type="entry name" value="MFS general substrate transporter like domains"/>
    <property type="match status" value="1"/>
</dbReference>
<feature type="transmembrane region" description="Helical" evidence="6">
    <location>
        <begin position="31"/>
        <end position="50"/>
    </location>
</feature>
<dbReference type="AlphaFoldDB" id="A0A8X6K9R7"/>
<dbReference type="InterPro" id="IPR036259">
    <property type="entry name" value="MFS_trans_sf"/>
</dbReference>
<reference evidence="7" key="1">
    <citation type="submission" date="2020-07" db="EMBL/GenBank/DDBJ databases">
        <title>Multicomponent nature underlies the extraordinary mechanical properties of spider dragline silk.</title>
        <authorList>
            <person name="Kono N."/>
            <person name="Nakamura H."/>
            <person name="Mori M."/>
            <person name="Yoshida Y."/>
            <person name="Ohtoshi R."/>
            <person name="Malay A.D."/>
            <person name="Moran D.A.P."/>
            <person name="Tomita M."/>
            <person name="Numata K."/>
            <person name="Arakawa K."/>
        </authorList>
    </citation>
    <scope>NUCLEOTIDE SEQUENCE</scope>
</reference>
<keyword evidence="3 6" id="KW-1133">Transmembrane helix</keyword>
<dbReference type="OrthoDB" id="6429789at2759"/>
<feature type="compositionally biased region" description="Basic and acidic residues" evidence="5">
    <location>
        <begin position="103"/>
        <end position="114"/>
    </location>
</feature>
<keyword evidence="4 6" id="KW-0472">Membrane</keyword>
<name>A0A8X6K9R7_TRICU</name>
<comment type="subcellular location">
    <subcellularLocation>
        <location evidence="1">Membrane</location>
        <topology evidence="1">Multi-pass membrane protein</topology>
    </subcellularLocation>
</comment>
<dbReference type="GO" id="GO:0016020">
    <property type="term" value="C:membrane"/>
    <property type="evidence" value="ECO:0007669"/>
    <property type="project" value="UniProtKB-SubCell"/>
</dbReference>
<protein>
    <submittedName>
        <fullName evidence="7">Sialin</fullName>
    </submittedName>
</protein>
<dbReference type="PANTHER" id="PTHR11662:SF399">
    <property type="entry name" value="FI19708P1-RELATED"/>
    <property type="match status" value="1"/>
</dbReference>
<evidence type="ECO:0000256" key="6">
    <source>
        <dbReference type="SAM" id="Phobius"/>
    </source>
</evidence>
<evidence type="ECO:0000256" key="4">
    <source>
        <dbReference type="ARBA" id="ARBA00023136"/>
    </source>
</evidence>
<dbReference type="GO" id="GO:0022857">
    <property type="term" value="F:transmembrane transporter activity"/>
    <property type="evidence" value="ECO:0007669"/>
    <property type="project" value="TreeGrafter"/>
</dbReference>
<dbReference type="SUPFAM" id="SSF103473">
    <property type="entry name" value="MFS general substrate transporter"/>
    <property type="match status" value="1"/>
</dbReference>
<dbReference type="InterPro" id="IPR050382">
    <property type="entry name" value="MFS_Na/Anion_cotransporter"/>
</dbReference>
<evidence type="ECO:0000256" key="5">
    <source>
        <dbReference type="SAM" id="MobiDB-lite"/>
    </source>
</evidence>
<evidence type="ECO:0000256" key="3">
    <source>
        <dbReference type="ARBA" id="ARBA00022989"/>
    </source>
</evidence>
<sequence>MCSPENNLHCFFRTRTFQIDQQFLKGTVSGILNFVGVIPFFLIPALVGFSTKYERSMAQWRYVYYGTIVVVLITTLVYVVCGTSDPQEWGTYDEEPIEEETADLTKKEKSEDQP</sequence>
<feature type="region of interest" description="Disordered" evidence="5">
    <location>
        <begin position="85"/>
        <end position="114"/>
    </location>
</feature>
<dbReference type="Proteomes" id="UP000887116">
    <property type="component" value="Unassembled WGS sequence"/>
</dbReference>
<feature type="transmembrane region" description="Helical" evidence="6">
    <location>
        <begin position="62"/>
        <end position="80"/>
    </location>
</feature>
<evidence type="ECO:0000313" key="7">
    <source>
        <dbReference type="EMBL" id="GFQ65388.1"/>
    </source>
</evidence>